<dbReference type="SUPFAM" id="SSF52540">
    <property type="entry name" value="P-loop containing nucleoside triphosphate hydrolases"/>
    <property type="match status" value="1"/>
</dbReference>
<dbReference type="EMBL" id="CP000393">
    <property type="protein sequence ID" value="ABG50143.1"/>
    <property type="molecule type" value="Genomic_DNA"/>
</dbReference>
<protein>
    <recommendedName>
        <fullName evidence="3">NACHT domain-containing protein</fullName>
    </recommendedName>
</protein>
<dbReference type="OrthoDB" id="419058at2"/>
<dbReference type="AlphaFoldDB" id="Q118D1"/>
<feature type="transmembrane region" description="Helical" evidence="1">
    <location>
        <begin position="348"/>
        <end position="370"/>
    </location>
</feature>
<organism evidence="2">
    <name type="scientific">Trichodesmium erythraeum (strain IMS101)</name>
    <dbReference type="NCBI Taxonomy" id="203124"/>
    <lineage>
        <taxon>Bacteria</taxon>
        <taxon>Bacillati</taxon>
        <taxon>Cyanobacteriota</taxon>
        <taxon>Cyanophyceae</taxon>
        <taxon>Oscillatoriophycideae</taxon>
        <taxon>Oscillatoriales</taxon>
        <taxon>Microcoleaceae</taxon>
        <taxon>Trichodesmium</taxon>
    </lineage>
</organism>
<dbReference type="eggNOG" id="COG5635">
    <property type="taxonomic scope" value="Bacteria"/>
</dbReference>
<dbReference type="STRING" id="203124.Tery_0709"/>
<evidence type="ECO:0000256" key="1">
    <source>
        <dbReference type="SAM" id="Phobius"/>
    </source>
</evidence>
<evidence type="ECO:0008006" key="3">
    <source>
        <dbReference type="Google" id="ProtNLM"/>
    </source>
</evidence>
<gene>
    <name evidence="2" type="ordered locus">Tery_0709</name>
</gene>
<dbReference type="Gene3D" id="3.40.50.300">
    <property type="entry name" value="P-loop containing nucleotide triphosphate hydrolases"/>
    <property type="match status" value="1"/>
</dbReference>
<dbReference type="RefSeq" id="WP_011610536.1">
    <property type="nucleotide sequence ID" value="NC_008312.1"/>
</dbReference>
<keyword evidence="1" id="KW-0472">Membrane</keyword>
<keyword evidence="1" id="KW-1133">Transmembrane helix</keyword>
<name>Q118D1_TRIEI</name>
<dbReference type="HOGENOM" id="CLU_015799_1_0_3"/>
<accession>Q118D1</accession>
<dbReference type="KEGG" id="ter:Tery_0709"/>
<dbReference type="InterPro" id="IPR027417">
    <property type="entry name" value="P-loop_NTPase"/>
</dbReference>
<sequence>MQRNRDKLLNIVKREVLQLRSQSIHHAVIINLVRQQPPQQLKRSWELEVKVGKRPIFKLPEQVNIIQVFDRMKGKLLILGNPGGGKTTTLLELARRLVIRAEKEQNLPIPVLLDLSTWKNPNHKISDWLVYQLKFKYNISLKVTREWLENKLILPLIDGFDQVSPELSEYCLEEINKLSVDFQPKHLVVCSSFAAYKNCYNKLRVNAAVLLQPLKNSHIKDYLLASRSRELWVYIQDEPELLNLAKIPLMLSMMTLAYEEILIAAWRRITSKQIREKYLLNAYVRFQLGVENKDKWYSRGQEPLPEQTRRWLAWLAKRMAAENIQEFRIKKLQPSWLDTNGELQAYKLIVNLISILFWGFTFGFIFGYVWELKEGLISGTIGGLIGGKLGFPGLKKLVLRIVLFNNGHIPWNYRRFLNYASSQLLLQRIGDRYQFIHYLLYKHFTEI</sequence>
<reference evidence="2" key="1">
    <citation type="submission" date="2006-06" db="EMBL/GenBank/DDBJ databases">
        <title>Complete sequence of Trichodesmium erythraeum IMS101.</title>
        <authorList>
            <consortium name="US DOE Joint Genome Institute"/>
            <person name="Copeland A."/>
            <person name="Lucas S."/>
            <person name="Lapidus A."/>
            <person name="Barry K."/>
            <person name="Detter J.C."/>
            <person name="Glavina del Rio T."/>
            <person name="Hammon N."/>
            <person name="Israni S."/>
            <person name="Dalin E."/>
            <person name="Tice H."/>
            <person name="Pitluck S."/>
            <person name="Kiss H."/>
            <person name="Munk A.C."/>
            <person name="Brettin T."/>
            <person name="Bruce D."/>
            <person name="Han C."/>
            <person name="Tapia R."/>
            <person name="Gilna P."/>
            <person name="Schmutz J."/>
            <person name="Larimer F."/>
            <person name="Land M."/>
            <person name="Hauser L."/>
            <person name="Kyrpides N."/>
            <person name="Kim E."/>
            <person name="Richardson P."/>
        </authorList>
    </citation>
    <scope>NUCLEOTIDE SEQUENCE [LARGE SCALE GENOMIC DNA]</scope>
    <source>
        <strain evidence="2">IMS101</strain>
    </source>
</reference>
<keyword evidence="1" id="KW-0812">Transmembrane</keyword>
<evidence type="ECO:0000313" key="2">
    <source>
        <dbReference type="EMBL" id="ABG50143.1"/>
    </source>
</evidence>
<proteinExistence type="predicted"/>